<dbReference type="RefSeq" id="WP_032118271.1">
    <property type="nucleotide sequence ID" value="NZ_JACOOO010000038.1"/>
</dbReference>
<gene>
    <name evidence="2" type="ORF">H8S20_16040</name>
</gene>
<evidence type="ECO:0000313" key="3">
    <source>
        <dbReference type="Proteomes" id="UP000596929"/>
    </source>
</evidence>
<keyword evidence="1" id="KW-0472">Membrane</keyword>
<organism evidence="2 3">
    <name type="scientific">Clostridium hominis</name>
    <dbReference type="NCBI Taxonomy" id="2763036"/>
    <lineage>
        <taxon>Bacteria</taxon>
        <taxon>Bacillati</taxon>
        <taxon>Bacillota</taxon>
        <taxon>Clostridia</taxon>
        <taxon>Eubacteriales</taxon>
        <taxon>Clostridiaceae</taxon>
        <taxon>Clostridium</taxon>
    </lineage>
</organism>
<accession>A0ABR7DG15</accession>
<evidence type="ECO:0000256" key="1">
    <source>
        <dbReference type="SAM" id="Phobius"/>
    </source>
</evidence>
<proteinExistence type="predicted"/>
<name>A0ABR7DG15_9CLOT</name>
<feature type="transmembrane region" description="Helical" evidence="1">
    <location>
        <begin position="84"/>
        <end position="107"/>
    </location>
</feature>
<dbReference type="EMBL" id="JACOOO010000038">
    <property type="protein sequence ID" value="MBC5630370.1"/>
    <property type="molecule type" value="Genomic_DNA"/>
</dbReference>
<sequence>MDKAKEIFKVTKKTLLLIAGLVWSFAGFRVFTIGLEDIINYRGNKFISILVGSVVFYIFFKFIFLKMYKKHFIRITTSGLDKQYFFQFFDLKSYFIMGFMITLGILVRASRIFNPVGVANFYIGLGFALFLSGVLFFISFSNTKKIKVQ</sequence>
<dbReference type="Proteomes" id="UP000596929">
    <property type="component" value="Unassembled WGS sequence"/>
</dbReference>
<protein>
    <submittedName>
        <fullName evidence="2">Uncharacterized protein</fullName>
    </submittedName>
</protein>
<keyword evidence="1" id="KW-1133">Transmembrane helix</keyword>
<evidence type="ECO:0000313" key="2">
    <source>
        <dbReference type="EMBL" id="MBC5630370.1"/>
    </source>
</evidence>
<keyword evidence="1" id="KW-0812">Transmembrane</keyword>
<feature type="transmembrane region" description="Helical" evidence="1">
    <location>
        <begin position="46"/>
        <end position="64"/>
    </location>
</feature>
<feature type="transmembrane region" description="Helical" evidence="1">
    <location>
        <begin position="15"/>
        <end position="34"/>
    </location>
</feature>
<comment type="caution">
    <text evidence="2">The sequence shown here is derived from an EMBL/GenBank/DDBJ whole genome shotgun (WGS) entry which is preliminary data.</text>
</comment>
<keyword evidence="3" id="KW-1185">Reference proteome</keyword>
<reference evidence="2 3" key="1">
    <citation type="submission" date="2020-08" db="EMBL/GenBank/DDBJ databases">
        <title>Genome public.</title>
        <authorList>
            <person name="Liu C."/>
            <person name="Sun Q."/>
        </authorList>
    </citation>
    <scope>NUCLEOTIDE SEQUENCE [LARGE SCALE GENOMIC DNA]</scope>
    <source>
        <strain evidence="2 3">NSJ-6</strain>
    </source>
</reference>
<feature type="transmembrane region" description="Helical" evidence="1">
    <location>
        <begin position="119"/>
        <end position="140"/>
    </location>
</feature>